<evidence type="ECO:0000313" key="3">
    <source>
        <dbReference type="Proteomes" id="UP000503840"/>
    </source>
</evidence>
<dbReference type="RefSeq" id="WP_174406094.1">
    <property type="nucleotide sequence ID" value="NZ_BLVO01000013.1"/>
</dbReference>
<comment type="caution">
    <text evidence="2">The sequence shown here is derived from an EMBL/GenBank/DDBJ whole genome shotgun (WGS) entry which is preliminary data.</text>
</comment>
<organism evidence="2 3">
    <name type="scientific">Desulfovibrio subterraneus</name>
    <dbReference type="NCBI Taxonomy" id="2718620"/>
    <lineage>
        <taxon>Bacteria</taxon>
        <taxon>Pseudomonadati</taxon>
        <taxon>Thermodesulfobacteriota</taxon>
        <taxon>Desulfovibrionia</taxon>
        <taxon>Desulfovibrionales</taxon>
        <taxon>Desulfovibrionaceae</taxon>
        <taxon>Desulfovibrio</taxon>
    </lineage>
</organism>
<sequence length="373" mass="40673">MSLLRIAEENESVIRLVPSMVPAVAMGCCIVIGCAFGVAAALQTGQHLQMVVLLMVACAFFLTAILVRSQKRAYEVNIADKAVYVMGRQKTDIYVIPFSEIAALRIARVVRMVNVSVHDRKEELVHASKRPGRPEFTLDILRRDSGYETMDKSVTAQEIVTLANLLAKRTGLPVVDDAGLDAAHEATATYAADAGAAPDSPPPGSVIRYREDRRGAGYVWTLSSGLVVMGLMALVGVGMLGIGAMGILEFLKEDGNHWVAVAATIIAGVLAYQISWRFLHGALCSGYVALDDEELHCGYYCLDNEKESFSIPRQQVMAFRVNAPRYRRCTLEVLTRDGNTLIVAKLNPGLFPLTVGDLHWLNARLSRVLARGI</sequence>
<evidence type="ECO:0000256" key="1">
    <source>
        <dbReference type="SAM" id="Phobius"/>
    </source>
</evidence>
<feature type="transmembrane region" description="Helical" evidence="1">
    <location>
        <begin position="21"/>
        <end position="42"/>
    </location>
</feature>
<name>A0A7J0BN08_9BACT</name>
<dbReference type="AlphaFoldDB" id="A0A7J0BN08"/>
<keyword evidence="1" id="KW-0472">Membrane</keyword>
<feature type="transmembrane region" description="Helical" evidence="1">
    <location>
        <begin position="218"/>
        <end position="245"/>
    </location>
</feature>
<feature type="transmembrane region" description="Helical" evidence="1">
    <location>
        <begin position="48"/>
        <end position="67"/>
    </location>
</feature>
<dbReference type="Proteomes" id="UP000503840">
    <property type="component" value="Unassembled WGS sequence"/>
</dbReference>
<evidence type="ECO:0000313" key="2">
    <source>
        <dbReference type="EMBL" id="GFM34505.1"/>
    </source>
</evidence>
<dbReference type="PROSITE" id="PS51257">
    <property type="entry name" value="PROKAR_LIPOPROTEIN"/>
    <property type="match status" value="1"/>
</dbReference>
<gene>
    <name evidence="2" type="ORF">DSM101010T_28700</name>
</gene>
<keyword evidence="3" id="KW-1185">Reference proteome</keyword>
<protein>
    <submittedName>
        <fullName evidence="2">Uncharacterized protein</fullName>
    </submittedName>
</protein>
<keyword evidence="1" id="KW-1133">Transmembrane helix</keyword>
<dbReference type="EMBL" id="BLVO01000013">
    <property type="protein sequence ID" value="GFM34505.1"/>
    <property type="molecule type" value="Genomic_DNA"/>
</dbReference>
<accession>A0A7J0BN08</accession>
<keyword evidence="1" id="KW-0812">Transmembrane</keyword>
<reference evidence="2 3" key="1">
    <citation type="submission" date="2020-05" db="EMBL/GenBank/DDBJ databases">
        <title>Draft genome sequence of Desulfovibrio sp. strain HN2T.</title>
        <authorList>
            <person name="Ueno A."/>
            <person name="Tamazawa S."/>
            <person name="Tamamura S."/>
            <person name="Murakami T."/>
            <person name="Kiyama T."/>
            <person name="Inomata H."/>
            <person name="Amano Y."/>
            <person name="Miyakawa K."/>
            <person name="Tamaki H."/>
            <person name="Naganuma T."/>
            <person name="Kaneko K."/>
        </authorList>
    </citation>
    <scope>NUCLEOTIDE SEQUENCE [LARGE SCALE GENOMIC DNA]</scope>
    <source>
        <strain evidence="2 3">HN2</strain>
    </source>
</reference>
<proteinExistence type="predicted"/>
<feature type="transmembrane region" description="Helical" evidence="1">
    <location>
        <begin position="257"/>
        <end position="275"/>
    </location>
</feature>